<proteinExistence type="predicted"/>
<protein>
    <submittedName>
        <fullName evidence="2">Uncharacterized protein</fullName>
    </submittedName>
</protein>
<dbReference type="AlphaFoldDB" id="A0A1G7TVL3"/>
<keyword evidence="3" id="KW-1185">Reference proteome</keyword>
<dbReference type="RefSeq" id="WP_089874469.1">
    <property type="nucleotide sequence ID" value="NZ_FNBH01000004.1"/>
</dbReference>
<accession>A0A1G7TVL3</accession>
<evidence type="ECO:0000256" key="1">
    <source>
        <dbReference type="SAM" id="MobiDB-lite"/>
    </source>
</evidence>
<dbReference type="STRING" id="454006.SAMN05421825_3235"/>
<feature type="compositionally biased region" description="Low complexity" evidence="1">
    <location>
        <begin position="46"/>
        <end position="61"/>
    </location>
</feature>
<gene>
    <name evidence="2" type="ORF">SAMN05421825_3235</name>
</gene>
<sequence>MKKLFLPMIVLFIISCSKKDTTENSMSNDILTSDSTAAIPNPAPQTDSTTTSASGSVSDSSKMTPGGRRDSVR</sequence>
<dbReference type="PROSITE" id="PS51257">
    <property type="entry name" value="PROKAR_LIPOPROTEIN"/>
    <property type="match status" value="1"/>
</dbReference>
<dbReference type="Proteomes" id="UP000199203">
    <property type="component" value="Unassembled WGS sequence"/>
</dbReference>
<organism evidence="2 3">
    <name type="scientific">Epilithonimonas hungarica</name>
    <dbReference type="NCBI Taxonomy" id="454006"/>
    <lineage>
        <taxon>Bacteria</taxon>
        <taxon>Pseudomonadati</taxon>
        <taxon>Bacteroidota</taxon>
        <taxon>Flavobacteriia</taxon>
        <taxon>Flavobacteriales</taxon>
        <taxon>Weeksellaceae</taxon>
        <taxon>Chryseobacterium group</taxon>
        <taxon>Epilithonimonas</taxon>
    </lineage>
</organism>
<dbReference type="OrthoDB" id="9877747at2"/>
<evidence type="ECO:0000313" key="3">
    <source>
        <dbReference type="Proteomes" id="UP000199203"/>
    </source>
</evidence>
<feature type="region of interest" description="Disordered" evidence="1">
    <location>
        <begin position="21"/>
        <end position="73"/>
    </location>
</feature>
<evidence type="ECO:0000313" key="2">
    <source>
        <dbReference type="EMBL" id="SDG39313.1"/>
    </source>
</evidence>
<reference evidence="3" key="1">
    <citation type="submission" date="2016-10" db="EMBL/GenBank/DDBJ databases">
        <authorList>
            <person name="Varghese N."/>
            <person name="Submissions S."/>
        </authorList>
    </citation>
    <scope>NUCLEOTIDE SEQUENCE [LARGE SCALE GENOMIC DNA]</scope>
    <source>
        <strain evidence="3">DSM 19684</strain>
    </source>
</reference>
<dbReference type="EMBL" id="FNBH01000004">
    <property type="protein sequence ID" value="SDG39313.1"/>
    <property type="molecule type" value="Genomic_DNA"/>
</dbReference>
<feature type="compositionally biased region" description="Polar residues" evidence="1">
    <location>
        <begin position="23"/>
        <end position="38"/>
    </location>
</feature>
<name>A0A1G7TVL3_9FLAO</name>